<reference evidence="1" key="1">
    <citation type="journal article" date="2022" name="bioRxiv">
        <title>Sequencing and chromosome-scale assembly of the giantPleurodeles waltlgenome.</title>
        <authorList>
            <person name="Brown T."/>
            <person name="Elewa A."/>
            <person name="Iarovenko S."/>
            <person name="Subramanian E."/>
            <person name="Araus A.J."/>
            <person name="Petzold A."/>
            <person name="Susuki M."/>
            <person name="Suzuki K.-i.T."/>
            <person name="Hayashi T."/>
            <person name="Toyoda A."/>
            <person name="Oliveira C."/>
            <person name="Osipova E."/>
            <person name="Leigh N.D."/>
            <person name="Simon A."/>
            <person name="Yun M.H."/>
        </authorList>
    </citation>
    <scope>NUCLEOTIDE SEQUENCE</scope>
    <source>
        <strain evidence="1">20211129_DDA</strain>
        <tissue evidence="1">Liver</tissue>
    </source>
</reference>
<dbReference type="EMBL" id="JANPWB010000004">
    <property type="protein sequence ID" value="KAJ1195359.1"/>
    <property type="molecule type" value="Genomic_DNA"/>
</dbReference>
<feature type="non-terminal residue" evidence="1">
    <location>
        <position position="50"/>
    </location>
</feature>
<evidence type="ECO:0000313" key="2">
    <source>
        <dbReference type="Proteomes" id="UP001066276"/>
    </source>
</evidence>
<protein>
    <submittedName>
        <fullName evidence="1">Uncharacterized protein</fullName>
    </submittedName>
</protein>
<keyword evidence="2" id="KW-1185">Reference proteome</keyword>
<evidence type="ECO:0000313" key="1">
    <source>
        <dbReference type="EMBL" id="KAJ1195359.1"/>
    </source>
</evidence>
<sequence>MMSPCFRETLGRRQVPSQFVVLPWPWRRQGEDQAVSSLPGCDLGFCPSRQ</sequence>
<accession>A0AAV7V447</accession>
<name>A0AAV7V447_PLEWA</name>
<gene>
    <name evidence="1" type="ORF">NDU88_004639</name>
</gene>
<organism evidence="1 2">
    <name type="scientific">Pleurodeles waltl</name>
    <name type="common">Iberian ribbed newt</name>
    <dbReference type="NCBI Taxonomy" id="8319"/>
    <lineage>
        <taxon>Eukaryota</taxon>
        <taxon>Metazoa</taxon>
        <taxon>Chordata</taxon>
        <taxon>Craniata</taxon>
        <taxon>Vertebrata</taxon>
        <taxon>Euteleostomi</taxon>
        <taxon>Amphibia</taxon>
        <taxon>Batrachia</taxon>
        <taxon>Caudata</taxon>
        <taxon>Salamandroidea</taxon>
        <taxon>Salamandridae</taxon>
        <taxon>Pleurodelinae</taxon>
        <taxon>Pleurodeles</taxon>
    </lineage>
</organism>
<dbReference type="Proteomes" id="UP001066276">
    <property type="component" value="Chromosome 2_2"/>
</dbReference>
<dbReference type="AlphaFoldDB" id="A0AAV7V447"/>
<proteinExistence type="predicted"/>
<comment type="caution">
    <text evidence="1">The sequence shown here is derived from an EMBL/GenBank/DDBJ whole genome shotgun (WGS) entry which is preliminary data.</text>
</comment>